<reference evidence="1" key="1">
    <citation type="journal article" date="2020" name="Cell">
        <title>Large-Scale Comparative Analyses of Tick Genomes Elucidate Their Genetic Diversity and Vector Capacities.</title>
        <authorList>
            <consortium name="Tick Genome and Microbiome Consortium (TIGMIC)"/>
            <person name="Jia N."/>
            <person name="Wang J."/>
            <person name="Shi W."/>
            <person name="Du L."/>
            <person name="Sun Y."/>
            <person name="Zhan W."/>
            <person name="Jiang J.F."/>
            <person name="Wang Q."/>
            <person name="Zhang B."/>
            <person name="Ji P."/>
            <person name="Bell-Sakyi L."/>
            <person name="Cui X.M."/>
            <person name="Yuan T.T."/>
            <person name="Jiang B.G."/>
            <person name="Yang W.F."/>
            <person name="Lam T.T."/>
            <person name="Chang Q.C."/>
            <person name="Ding S.J."/>
            <person name="Wang X.J."/>
            <person name="Zhu J.G."/>
            <person name="Ruan X.D."/>
            <person name="Zhao L."/>
            <person name="Wei J.T."/>
            <person name="Ye R.Z."/>
            <person name="Que T.C."/>
            <person name="Du C.H."/>
            <person name="Zhou Y.H."/>
            <person name="Cheng J.X."/>
            <person name="Dai P.F."/>
            <person name="Guo W.B."/>
            <person name="Han X.H."/>
            <person name="Huang E.J."/>
            <person name="Li L.F."/>
            <person name="Wei W."/>
            <person name="Gao Y.C."/>
            <person name="Liu J.Z."/>
            <person name="Shao H.Z."/>
            <person name="Wang X."/>
            <person name="Wang C.C."/>
            <person name="Yang T.C."/>
            <person name="Huo Q.B."/>
            <person name="Li W."/>
            <person name="Chen H.Y."/>
            <person name="Chen S.E."/>
            <person name="Zhou L.G."/>
            <person name="Ni X.B."/>
            <person name="Tian J.H."/>
            <person name="Sheng Y."/>
            <person name="Liu T."/>
            <person name="Pan Y.S."/>
            <person name="Xia L.Y."/>
            <person name="Li J."/>
            <person name="Zhao F."/>
            <person name="Cao W.C."/>
        </authorList>
    </citation>
    <scope>NUCLEOTIDE SEQUENCE</scope>
    <source>
        <strain evidence="1">Rmic-2018</strain>
    </source>
</reference>
<evidence type="ECO:0000313" key="2">
    <source>
        <dbReference type="Proteomes" id="UP000821866"/>
    </source>
</evidence>
<protein>
    <submittedName>
        <fullName evidence="1">Uncharacterized protein</fullName>
    </submittedName>
</protein>
<comment type="caution">
    <text evidence="1">The sequence shown here is derived from an EMBL/GenBank/DDBJ whole genome shotgun (WGS) entry which is preliminary data.</text>
</comment>
<dbReference type="AlphaFoldDB" id="A0A9J6DN95"/>
<proteinExistence type="predicted"/>
<gene>
    <name evidence="1" type="ORF">HPB51_011749</name>
</gene>
<name>A0A9J6DN95_RHIMP</name>
<dbReference type="EMBL" id="JABSTU010000008">
    <property type="protein sequence ID" value="KAH8023306.1"/>
    <property type="molecule type" value="Genomic_DNA"/>
</dbReference>
<evidence type="ECO:0000313" key="1">
    <source>
        <dbReference type="EMBL" id="KAH8023306.1"/>
    </source>
</evidence>
<dbReference type="Proteomes" id="UP000821866">
    <property type="component" value="Chromosome 6"/>
</dbReference>
<accession>A0A9J6DN95</accession>
<dbReference type="VEuPathDB" id="VectorBase:LOC119171729"/>
<organism evidence="1 2">
    <name type="scientific">Rhipicephalus microplus</name>
    <name type="common">Cattle tick</name>
    <name type="synonym">Boophilus microplus</name>
    <dbReference type="NCBI Taxonomy" id="6941"/>
    <lineage>
        <taxon>Eukaryota</taxon>
        <taxon>Metazoa</taxon>
        <taxon>Ecdysozoa</taxon>
        <taxon>Arthropoda</taxon>
        <taxon>Chelicerata</taxon>
        <taxon>Arachnida</taxon>
        <taxon>Acari</taxon>
        <taxon>Parasitiformes</taxon>
        <taxon>Ixodida</taxon>
        <taxon>Ixodoidea</taxon>
        <taxon>Ixodidae</taxon>
        <taxon>Rhipicephalinae</taxon>
        <taxon>Rhipicephalus</taxon>
        <taxon>Boophilus</taxon>
    </lineage>
</organism>
<keyword evidence="2" id="KW-1185">Reference proteome</keyword>
<reference evidence="1" key="2">
    <citation type="submission" date="2021-09" db="EMBL/GenBank/DDBJ databases">
        <authorList>
            <person name="Jia N."/>
            <person name="Wang J."/>
            <person name="Shi W."/>
            <person name="Du L."/>
            <person name="Sun Y."/>
            <person name="Zhan W."/>
            <person name="Jiang J."/>
            <person name="Wang Q."/>
            <person name="Zhang B."/>
            <person name="Ji P."/>
            <person name="Sakyi L.B."/>
            <person name="Cui X."/>
            <person name="Yuan T."/>
            <person name="Jiang B."/>
            <person name="Yang W."/>
            <person name="Lam T.T.-Y."/>
            <person name="Chang Q."/>
            <person name="Ding S."/>
            <person name="Wang X."/>
            <person name="Zhu J."/>
            <person name="Ruan X."/>
            <person name="Zhao L."/>
            <person name="Wei J."/>
            <person name="Que T."/>
            <person name="Du C."/>
            <person name="Cheng J."/>
            <person name="Dai P."/>
            <person name="Han X."/>
            <person name="Huang E."/>
            <person name="Gao Y."/>
            <person name="Liu J."/>
            <person name="Shao H."/>
            <person name="Ye R."/>
            <person name="Li L."/>
            <person name="Wei W."/>
            <person name="Wang X."/>
            <person name="Wang C."/>
            <person name="Huo Q."/>
            <person name="Li W."/>
            <person name="Guo W."/>
            <person name="Chen H."/>
            <person name="Chen S."/>
            <person name="Zhou L."/>
            <person name="Zhou L."/>
            <person name="Ni X."/>
            <person name="Tian J."/>
            <person name="Zhou Y."/>
            <person name="Sheng Y."/>
            <person name="Liu T."/>
            <person name="Pan Y."/>
            <person name="Xia L."/>
            <person name="Li J."/>
            <person name="Zhao F."/>
            <person name="Cao W."/>
        </authorList>
    </citation>
    <scope>NUCLEOTIDE SEQUENCE</scope>
    <source>
        <strain evidence="1">Rmic-2018</strain>
        <tissue evidence="1">Larvae</tissue>
    </source>
</reference>
<sequence>MRIAVKPHFKSLSLQISVLSAASLLPRDDCINLSLRCFSMLRSFLTVPNTGAQLVLSEEAKQCVLFLCNMHRAADVLGLIVESVEELQNKQTPAKRRKVRFCVERRPCNPELGLQVLRQLLESPHLQSTLLKRHTVPLFDTWNVLLRIAKKGSLLIGKMENGATLFPRAPVATPPFLAVPN</sequence>